<dbReference type="Proteomes" id="UP000748752">
    <property type="component" value="Unassembled WGS sequence"/>
</dbReference>
<organism evidence="2 3">
    <name type="scientific">Thiohalocapsa halophila</name>
    <dbReference type="NCBI Taxonomy" id="69359"/>
    <lineage>
        <taxon>Bacteria</taxon>
        <taxon>Pseudomonadati</taxon>
        <taxon>Pseudomonadota</taxon>
        <taxon>Gammaproteobacteria</taxon>
        <taxon>Chromatiales</taxon>
        <taxon>Chromatiaceae</taxon>
        <taxon>Thiohalocapsa</taxon>
    </lineage>
</organism>
<dbReference type="SUPFAM" id="SSF81301">
    <property type="entry name" value="Nucleotidyltransferase"/>
    <property type="match status" value="1"/>
</dbReference>
<accession>A0ABS1CQF8</accession>
<dbReference type="EMBL" id="NRRV01000098">
    <property type="protein sequence ID" value="MBK1633596.1"/>
    <property type="molecule type" value="Genomic_DNA"/>
</dbReference>
<name>A0ABS1CQF8_9GAMM</name>
<gene>
    <name evidence="2" type="ORF">CKO31_23195</name>
</gene>
<evidence type="ECO:0000259" key="1">
    <source>
        <dbReference type="Pfam" id="PF01909"/>
    </source>
</evidence>
<dbReference type="CDD" id="cd05403">
    <property type="entry name" value="NT_KNTase_like"/>
    <property type="match status" value="1"/>
</dbReference>
<dbReference type="InterPro" id="IPR043519">
    <property type="entry name" value="NT_sf"/>
</dbReference>
<feature type="domain" description="Polymerase nucleotidyl transferase" evidence="1">
    <location>
        <begin position="12"/>
        <end position="78"/>
    </location>
</feature>
<evidence type="ECO:0000313" key="3">
    <source>
        <dbReference type="Proteomes" id="UP000748752"/>
    </source>
</evidence>
<keyword evidence="3" id="KW-1185">Reference proteome</keyword>
<proteinExistence type="predicted"/>
<evidence type="ECO:0000313" key="2">
    <source>
        <dbReference type="EMBL" id="MBK1633596.1"/>
    </source>
</evidence>
<dbReference type="RefSeq" id="WP_200242462.1">
    <property type="nucleotide sequence ID" value="NZ_NRRV01000098.1"/>
</dbReference>
<sequence>MRLDPATIAPVVQAVRESFGDTAQVWLFGSRTDDGKRGGDIDLYIETDLERDIVMRRSALRRRLEAIYGDQKIDLVIRPRSRAPHPLHEIAREQGVRLSEVAR</sequence>
<protein>
    <recommendedName>
        <fullName evidence="1">Polymerase nucleotidyl transferase domain-containing protein</fullName>
    </recommendedName>
</protein>
<dbReference type="Gene3D" id="3.30.460.10">
    <property type="entry name" value="Beta Polymerase, domain 2"/>
    <property type="match status" value="1"/>
</dbReference>
<dbReference type="InterPro" id="IPR002934">
    <property type="entry name" value="Polymerase_NTP_transf_dom"/>
</dbReference>
<comment type="caution">
    <text evidence="2">The sequence shown here is derived from an EMBL/GenBank/DDBJ whole genome shotgun (WGS) entry which is preliminary data.</text>
</comment>
<reference evidence="2 3" key="1">
    <citation type="journal article" date="2020" name="Microorganisms">
        <title>Osmotic Adaptation and Compatible Solute Biosynthesis of Phototrophic Bacteria as Revealed from Genome Analyses.</title>
        <authorList>
            <person name="Imhoff J.F."/>
            <person name="Rahn T."/>
            <person name="Kunzel S."/>
            <person name="Keller A."/>
            <person name="Neulinger S.C."/>
        </authorList>
    </citation>
    <scope>NUCLEOTIDE SEQUENCE [LARGE SCALE GENOMIC DNA]</scope>
    <source>
        <strain evidence="2 3">DSM 6210</strain>
    </source>
</reference>
<dbReference type="Pfam" id="PF01909">
    <property type="entry name" value="NTP_transf_2"/>
    <property type="match status" value="1"/>
</dbReference>